<feature type="compositionally biased region" description="Gly residues" evidence="1">
    <location>
        <begin position="23"/>
        <end position="32"/>
    </location>
</feature>
<dbReference type="Proteomes" id="UP001055439">
    <property type="component" value="Chromosome 7"/>
</dbReference>
<accession>A0A9E7GIL1</accession>
<gene>
    <name evidence="2" type="ORF">MUK42_10823</name>
</gene>
<sequence length="66" mass="6934">MELLLLQVLEGLKEVGKEEMPKGEGGGHGVVGGDRRWDGGQEEGHGGDRSEFEGQACHDVGTDPCG</sequence>
<feature type="compositionally biased region" description="Basic and acidic residues" evidence="1">
    <location>
        <begin position="33"/>
        <end position="52"/>
    </location>
</feature>
<dbReference type="OrthoDB" id="672525at2759"/>
<feature type="region of interest" description="Disordered" evidence="1">
    <location>
        <begin position="16"/>
        <end position="66"/>
    </location>
</feature>
<reference evidence="2" key="1">
    <citation type="submission" date="2022-05" db="EMBL/GenBank/DDBJ databases">
        <title>The Musa troglodytarum L. genome provides insights into the mechanism of non-climacteric behaviour and enrichment of carotenoids.</title>
        <authorList>
            <person name="Wang J."/>
        </authorList>
    </citation>
    <scope>NUCLEOTIDE SEQUENCE</scope>
    <source>
        <tissue evidence="2">Leaf</tissue>
    </source>
</reference>
<evidence type="ECO:0000313" key="2">
    <source>
        <dbReference type="EMBL" id="URE15315.1"/>
    </source>
</evidence>
<proteinExistence type="predicted"/>
<dbReference type="AlphaFoldDB" id="A0A9E7GIL1"/>
<name>A0A9E7GIL1_9LILI</name>
<keyword evidence="3" id="KW-1185">Reference proteome</keyword>
<protein>
    <submittedName>
        <fullName evidence="2">Universal stress protein</fullName>
    </submittedName>
</protein>
<organism evidence="2 3">
    <name type="scientific">Musa troglodytarum</name>
    <name type="common">fe'i banana</name>
    <dbReference type="NCBI Taxonomy" id="320322"/>
    <lineage>
        <taxon>Eukaryota</taxon>
        <taxon>Viridiplantae</taxon>
        <taxon>Streptophyta</taxon>
        <taxon>Embryophyta</taxon>
        <taxon>Tracheophyta</taxon>
        <taxon>Spermatophyta</taxon>
        <taxon>Magnoliopsida</taxon>
        <taxon>Liliopsida</taxon>
        <taxon>Zingiberales</taxon>
        <taxon>Musaceae</taxon>
        <taxon>Musa</taxon>
    </lineage>
</organism>
<dbReference type="EMBL" id="CP097509">
    <property type="protein sequence ID" value="URE15315.1"/>
    <property type="molecule type" value="Genomic_DNA"/>
</dbReference>
<evidence type="ECO:0000313" key="3">
    <source>
        <dbReference type="Proteomes" id="UP001055439"/>
    </source>
</evidence>
<evidence type="ECO:0000256" key="1">
    <source>
        <dbReference type="SAM" id="MobiDB-lite"/>
    </source>
</evidence>